<name>A0ABR3QID7_9PLEO</name>
<sequence>MPWEILRLEIPVPARSSGSSKEQTTRIVDLYAKNGGTETYNTQFLLSPDHGFGFALLTAGPPPTSGADMRFAAMHEVNEMIASVLLPAFEAAMQDLAIAKFADKYTTSRDNASSTSMEIVAGDGGLGLSVKRWTDKGGTRDLLKTYFATLQMAEPNTLEEGPGLRLYPAGLQNRGEVAFRGVFEDQGSAGAFSDSKTTAFGSRCAAFAAVDEPQYGNVGLDDFVFGVDSAGMVRSITARGTRMTLRKV</sequence>
<evidence type="ECO:0000313" key="2">
    <source>
        <dbReference type="EMBL" id="KAL1591917.1"/>
    </source>
</evidence>
<organism evidence="2 3">
    <name type="scientific">Paraconiothyrium brasiliense</name>
    <dbReference type="NCBI Taxonomy" id="300254"/>
    <lineage>
        <taxon>Eukaryota</taxon>
        <taxon>Fungi</taxon>
        <taxon>Dikarya</taxon>
        <taxon>Ascomycota</taxon>
        <taxon>Pezizomycotina</taxon>
        <taxon>Dothideomycetes</taxon>
        <taxon>Pleosporomycetidae</taxon>
        <taxon>Pleosporales</taxon>
        <taxon>Massarineae</taxon>
        <taxon>Didymosphaeriaceae</taxon>
        <taxon>Paraconiothyrium</taxon>
    </lineage>
</organism>
<comment type="caution">
    <text evidence="2">The sequence shown here is derived from an EMBL/GenBank/DDBJ whole genome shotgun (WGS) entry which is preliminary data.</text>
</comment>
<feature type="domain" description="Beta-lactamase-like ARB-00930-like C-terminal" evidence="1">
    <location>
        <begin position="97"/>
        <end position="247"/>
    </location>
</feature>
<dbReference type="EMBL" id="JAKJXO020000022">
    <property type="protein sequence ID" value="KAL1591917.1"/>
    <property type="molecule type" value="Genomic_DNA"/>
</dbReference>
<reference evidence="2 3" key="1">
    <citation type="submission" date="2024-02" db="EMBL/GenBank/DDBJ databases">
        <title>De novo assembly and annotation of 12 fungi associated with fruit tree decline syndrome in Ontario, Canada.</title>
        <authorList>
            <person name="Sulman M."/>
            <person name="Ellouze W."/>
            <person name="Ilyukhin E."/>
        </authorList>
    </citation>
    <scope>NUCLEOTIDE SEQUENCE [LARGE SCALE GENOMIC DNA]</scope>
    <source>
        <strain evidence="2 3">M42-189</strain>
    </source>
</reference>
<evidence type="ECO:0000259" key="1">
    <source>
        <dbReference type="Pfam" id="PF26335"/>
    </source>
</evidence>
<accession>A0ABR3QID7</accession>
<protein>
    <recommendedName>
        <fullName evidence="1">Beta-lactamase-like ARB-00930-like C-terminal domain-containing protein</fullName>
    </recommendedName>
</protein>
<gene>
    <name evidence="2" type="ORF">SLS60_011509</name>
</gene>
<dbReference type="InterPro" id="IPR058664">
    <property type="entry name" value="ARB_00930-like_C"/>
</dbReference>
<proteinExistence type="predicted"/>
<keyword evidence="3" id="KW-1185">Reference proteome</keyword>
<evidence type="ECO:0000313" key="3">
    <source>
        <dbReference type="Proteomes" id="UP001521785"/>
    </source>
</evidence>
<dbReference type="Pfam" id="PF26335">
    <property type="entry name" value="ARB_00930_C"/>
    <property type="match status" value="1"/>
</dbReference>
<dbReference type="Proteomes" id="UP001521785">
    <property type="component" value="Unassembled WGS sequence"/>
</dbReference>